<keyword evidence="9" id="KW-0472">Membrane</keyword>
<evidence type="ECO:0000256" key="5">
    <source>
        <dbReference type="ARBA" id="ARBA00022692"/>
    </source>
</evidence>
<keyword evidence="5" id="KW-0812">Transmembrane</keyword>
<feature type="chain" id="PRO_5016976229" evidence="11">
    <location>
        <begin position="29"/>
        <end position="320"/>
    </location>
</feature>
<evidence type="ECO:0000256" key="8">
    <source>
        <dbReference type="ARBA" id="ARBA00023114"/>
    </source>
</evidence>
<evidence type="ECO:0000259" key="12">
    <source>
        <dbReference type="Pfam" id="PF13609"/>
    </source>
</evidence>
<keyword evidence="4" id="KW-1134">Transmembrane beta strand</keyword>
<evidence type="ECO:0000313" key="14">
    <source>
        <dbReference type="Proteomes" id="UP000252479"/>
    </source>
</evidence>
<keyword evidence="3" id="KW-0813">Transport</keyword>
<dbReference type="GeneID" id="303190727"/>
<dbReference type="GO" id="GO:0015288">
    <property type="term" value="F:porin activity"/>
    <property type="evidence" value="ECO:0007669"/>
    <property type="project" value="UniProtKB-KW"/>
</dbReference>
<protein>
    <submittedName>
        <fullName evidence="13">Porin</fullName>
    </submittedName>
</protein>
<gene>
    <name evidence="13" type="ORF">CIK83_17545</name>
</gene>
<dbReference type="PANTHER" id="PTHR34501:SF9">
    <property type="entry name" value="MAJOR OUTER MEMBRANE PROTEIN P.IA"/>
    <property type="match status" value="1"/>
</dbReference>
<dbReference type="RefSeq" id="WP_086961201.1">
    <property type="nucleotide sequence ID" value="NZ_FUKS01000036.1"/>
</dbReference>
<dbReference type="GO" id="GO:0046930">
    <property type="term" value="C:pore complex"/>
    <property type="evidence" value="ECO:0007669"/>
    <property type="project" value="UniProtKB-KW"/>
</dbReference>
<dbReference type="GO" id="GO:0034220">
    <property type="term" value="P:monoatomic ion transmembrane transport"/>
    <property type="evidence" value="ECO:0007669"/>
    <property type="project" value="InterPro"/>
</dbReference>
<proteinExistence type="predicted"/>
<feature type="domain" description="Porin" evidence="12">
    <location>
        <begin position="17"/>
        <end position="301"/>
    </location>
</feature>
<keyword evidence="6 11" id="KW-0732">Signal</keyword>
<comment type="caution">
    <text evidence="13">The sequence shown here is derived from an EMBL/GenBank/DDBJ whole genome shotgun (WGS) entry which is preliminary data.</text>
</comment>
<evidence type="ECO:0000256" key="7">
    <source>
        <dbReference type="ARBA" id="ARBA00023065"/>
    </source>
</evidence>
<organism evidence="13 14">
    <name type="scientific">Vibrio casei</name>
    <dbReference type="NCBI Taxonomy" id="673372"/>
    <lineage>
        <taxon>Bacteria</taxon>
        <taxon>Pseudomonadati</taxon>
        <taxon>Pseudomonadota</taxon>
        <taxon>Gammaproteobacteria</taxon>
        <taxon>Vibrionales</taxon>
        <taxon>Vibrionaceae</taxon>
        <taxon>Vibrio</taxon>
    </lineage>
</organism>
<dbReference type="InterPro" id="IPR050298">
    <property type="entry name" value="Gram-neg_bact_OMP"/>
</dbReference>
<evidence type="ECO:0000256" key="2">
    <source>
        <dbReference type="ARBA" id="ARBA00011233"/>
    </source>
</evidence>
<evidence type="ECO:0000256" key="3">
    <source>
        <dbReference type="ARBA" id="ARBA00022448"/>
    </source>
</evidence>
<comment type="subcellular location">
    <subcellularLocation>
        <location evidence="1">Cell outer membrane</location>
        <topology evidence="1">Multi-pass membrane protein</topology>
    </subcellularLocation>
</comment>
<dbReference type="InterPro" id="IPR023614">
    <property type="entry name" value="Porin_dom_sf"/>
</dbReference>
<evidence type="ECO:0000313" key="13">
    <source>
        <dbReference type="EMBL" id="RCS68710.1"/>
    </source>
</evidence>
<sequence length="320" mass="35519">MLLNNKKCHGISTLALVAGLGFSGTTQAFNVYEDGETYFDLYGRIHLTLNNDDGNDYISEEGSRLGFKAGHRINPKLEGFIRAEFRFTANDRDEARPNVIDDIRNTYVGLRFEDVGAVKVGNFDSIYYQNISKVINVRNTVDWRALAKGGARARGNSISFESQSFDGFSLGVAGKLDPEDEDAGEEETLNLMGYVAYETGPVRFAAGYDEAEGDDDALLGASVTYKISPQLSVGALFEEQGDIRHYGIAPVFSYSEGKIYGNVSYMENSDMNLSDVQYVAGGSYRLSDPMFVYLEYASSTDREINAIDKDWWALGVRYDF</sequence>
<dbReference type="InterPro" id="IPR033900">
    <property type="entry name" value="Gram_neg_porin_domain"/>
</dbReference>
<dbReference type="AlphaFoldDB" id="A0A368LGC9"/>
<evidence type="ECO:0000256" key="1">
    <source>
        <dbReference type="ARBA" id="ARBA00004571"/>
    </source>
</evidence>
<evidence type="ECO:0000256" key="10">
    <source>
        <dbReference type="ARBA" id="ARBA00023237"/>
    </source>
</evidence>
<dbReference type="Proteomes" id="UP000252479">
    <property type="component" value="Unassembled WGS sequence"/>
</dbReference>
<evidence type="ECO:0000256" key="11">
    <source>
        <dbReference type="SAM" id="SignalP"/>
    </source>
</evidence>
<dbReference type="InterPro" id="IPR001702">
    <property type="entry name" value="Porin_Gram-ve"/>
</dbReference>
<name>A0A368LGC9_9VIBR</name>
<dbReference type="PANTHER" id="PTHR34501">
    <property type="entry name" value="PROTEIN YDDL-RELATED"/>
    <property type="match status" value="1"/>
</dbReference>
<accession>A0A368LGC9</accession>
<comment type="subunit">
    <text evidence="2">Homotrimer.</text>
</comment>
<dbReference type="GO" id="GO:0009279">
    <property type="term" value="C:cell outer membrane"/>
    <property type="evidence" value="ECO:0007669"/>
    <property type="project" value="UniProtKB-SubCell"/>
</dbReference>
<evidence type="ECO:0000256" key="6">
    <source>
        <dbReference type="ARBA" id="ARBA00022729"/>
    </source>
</evidence>
<reference evidence="13 14" key="1">
    <citation type="journal article" date="2017" name="Elife">
        <title>Extensive horizontal gene transfer in cheese-associated bacteria.</title>
        <authorList>
            <person name="Bonham K.S."/>
            <person name="Wolfe B.E."/>
            <person name="Dutton R.J."/>
        </authorList>
    </citation>
    <scope>NUCLEOTIDE SEQUENCE [LARGE SCALE GENOMIC DNA]</scope>
    <source>
        <strain evidence="13 14">JB196</strain>
    </source>
</reference>
<dbReference type="CDD" id="cd00342">
    <property type="entry name" value="gram_neg_porins"/>
    <property type="match status" value="1"/>
</dbReference>
<keyword evidence="10" id="KW-0998">Cell outer membrane</keyword>
<evidence type="ECO:0000256" key="9">
    <source>
        <dbReference type="ARBA" id="ARBA00023136"/>
    </source>
</evidence>
<keyword evidence="14" id="KW-1185">Reference proteome</keyword>
<evidence type="ECO:0000256" key="4">
    <source>
        <dbReference type="ARBA" id="ARBA00022452"/>
    </source>
</evidence>
<dbReference type="Gene3D" id="2.40.160.10">
    <property type="entry name" value="Porin"/>
    <property type="match status" value="1"/>
</dbReference>
<dbReference type="PRINTS" id="PR00182">
    <property type="entry name" value="ECOLNEIPORIN"/>
</dbReference>
<dbReference type="EMBL" id="QPGL01000004">
    <property type="protein sequence ID" value="RCS68710.1"/>
    <property type="molecule type" value="Genomic_DNA"/>
</dbReference>
<keyword evidence="8" id="KW-0626">Porin</keyword>
<dbReference type="SUPFAM" id="SSF56935">
    <property type="entry name" value="Porins"/>
    <property type="match status" value="1"/>
</dbReference>
<dbReference type="Pfam" id="PF13609">
    <property type="entry name" value="Porin_4"/>
    <property type="match status" value="1"/>
</dbReference>
<feature type="signal peptide" evidence="11">
    <location>
        <begin position="1"/>
        <end position="28"/>
    </location>
</feature>
<keyword evidence="7" id="KW-0406">Ion transport</keyword>